<geneLocation type="plasmid" evidence="1">
    <name>unnamed</name>
</geneLocation>
<name>W5SX69_9SPIR</name>
<dbReference type="HOGENOM" id="CLU_3395376_0_0_12"/>
<reference evidence="1" key="1">
    <citation type="submission" date="2013-04" db="EMBL/GenBank/DDBJ databases">
        <title>Comparative Genomics of Relapsing Fever Spirochetes.</title>
        <authorList>
            <person name="Schwan T.G."/>
            <person name="Raffel S.J."/>
            <person name="Porcella S.F."/>
            <person name="Martens C.A."/>
            <person name="Bruno D.P."/>
            <person name="Ricklefs S.M."/>
            <person name="Barbian K.B."/>
        </authorList>
    </citation>
    <scope>NUCLEOTIDE SEQUENCE</scope>
    <source>
        <strain evidence="1">Co53</strain>
        <plasmid evidence="1">unnamed</plasmid>
    </source>
</reference>
<dbReference type="AlphaFoldDB" id="W5SX69"/>
<dbReference type="EMBL" id="CP005754">
    <property type="protein sequence ID" value="AHH11462.1"/>
    <property type="molecule type" value="Genomic_DNA"/>
</dbReference>
<gene>
    <name evidence="1" type="ORF">BCO_0900089</name>
</gene>
<accession>W5SX69</accession>
<keyword evidence="1" id="KW-0614">Plasmid</keyword>
<proteinExistence type="predicted"/>
<sequence>MLQAKTTSDVFVDQDVHSTTSAVTKVLVLLG</sequence>
<organism evidence="1">
    <name type="scientific">Borrelia coriaceae ATCC 43381</name>
    <dbReference type="NCBI Taxonomy" id="1408429"/>
    <lineage>
        <taxon>Bacteria</taxon>
        <taxon>Pseudomonadati</taxon>
        <taxon>Spirochaetota</taxon>
        <taxon>Spirochaetia</taxon>
        <taxon>Spirochaetales</taxon>
        <taxon>Borreliaceae</taxon>
        <taxon>Borrelia</taxon>
    </lineage>
</organism>
<protein>
    <submittedName>
        <fullName evidence="1">Uncharacterized protein</fullName>
    </submittedName>
</protein>
<evidence type="ECO:0000313" key="1">
    <source>
        <dbReference type="EMBL" id="AHH11462.1"/>
    </source>
</evidence>